<feature type="compositionally biased region" description="Low complexity" evidence="1">
    <location>
        <begin position="9"/>
        <end position="20"/>
    </location>
</feature>
<evidence type="ECO:0000313" key="3">
    <source>
        <dbReference type="Proteomes" id="UP001160301"/>
    </source>
</evidence>
<reference evidence="2 3" key="1">
    <citation type="submission" date="2023-04" db="EMBL/GenBank/DDBJ databases">
        <title>The genome sequence of Polyangium sorediatum DSM14670.</title>
        <authorList>
            <person name="Zhang X."/>
        </authorList>
    </citation>
    <scope>NUCLEOTIDE SEQUENCE [LARGE SCALE GENOMIC DNA]</scope>
    <source>
        <strain evidence="2 3">DSM 14670</strain>
    </source>
</reference>
<evidence type="ECO:0000256" key="1">
    <source>
        <dbReference type="SAM" id="MobiDB-lite"/>
    </source>
</evidence>
<dbReference type="RefSeq" id="WP_136972752.1">
    <property type="nucleotide sequence ID" value="NZ_JARZHI010000087.1"/>
</dbReference>
<feature type="region of interest" description="Disordered" evidence="1">
    <location>
        <begin position="1"/>
        <end position="21"/>
    </location>
</feature>
<organism evidence="2 3">
    <name type="scientific">Polyangium sorediatum</name>
    <dbReference type="NCBI Taxonomy" id="889274"/>
    <lineage>
        <taxon>Bacteria</taxon>
        <taxon>Pseudomonadati</taxon>
        <taxon>Myxococcota</taxon>
        <taxon>Polyangia</taxon>
        <taxon>Polyangiales</taxon>
        <taxon>Polyangiaceae</taxon>
        <taxon>Polyangium</taxon>
    </lineage>
</organism>
<keyword evidence="3" id="KW-1185">Reference proteome</keyword>
<sequence>MEAGPDAEPPALATPKAAPAEDPELARIAALPEAERIAYARARLPDLDNLRSGVTPVDFSRFLKAGPTLALFVPEELIPSGVPSQRLCRRVVFEVSPESLHAEIPLDGGEGRPTLTRSGSFENLLLDGIVTFSGPHTRTIETNARGQRAESMTAIGSAWSPPGMILEIRDDAILYGATPVSAQAVCAGFEEERPCAKAGGGVGACTRCTSLAARLSSHDPAHRFSFASPPRIGRGPAPGEVLPACAACPADTLTAEIPRINRALAGLDFESVPDQPWPAFFTKREACVAMARKRAAEARQAE</sequence>
<gene>
    <name evidence="2" type="ORF">QHF89_44325</name>
</gene>
<accession>A0ABT6P7M2</accession>
<name>A0ABT6P7M2_9BACT</name>
<evidence type="ECO:0000313" key="2">
    <source>
        <dbReference type="EMBL" id="MDI1436615.1"/>
    </source>
</evidence>
<dbReference type="Proteomes" id="UP001160301">
    <property type="component" value="Unassembled WGS sequence"/>
</dbReference>
<dbReference type="EMBL" id="JARZHI010000087">
    <property type="protein sequence ID" value="MDI1436615.1"/>
    <property type="molecule type" value="Genomic_DNA"/>
</dbReference>
<comment type="caution">
    <text evidence="2">The sequence shown here is derived from an EMBL/GenBank/DDBJ whole genome shotgun (WGS) entry which is preliminary data.</text>
</comment>
<protein>
    <submittedName>
        <fullName evidence="2">Uncharacterized protein</fullName>
    </submittedName>
</protein>
<proteinExistence type="predicted"/>